<feature type="region of interest" description="Disordered" evidence="1">
    <location>
        <begin position="53"/>
        <end position="91"/>
    </location>
</feature>
<gene>
    <name evidence="2" type="ORF">ALC62_03813</name>
</gene>
<dbReference type="AlphaFoldDB" id="A0A151IL22"/>
<dbReference type="Proteomes" id="UP000078542">
    <property type="component" value="Unassembled WGS sequence"/>
</dbReference>
<feature type="compositionally biased region" description="Basic and acidic residues" evidence="1">
    <location>
        <begin position="57"/>
        <end position="81"/>
    </location>
</feature>
<evidence type="ECO:0000313" key="3">
    <source>
        <dbReference type="Proteomes" id="UP000078542"/>
    </source>
</evidence>
<reference evidence="2 3" key="1">
    <citation type="submission" date="2016-03" db="EMBL/GenBank/DDBJ databases">
        <title>Cyphomyrmex costatus WGS genome.</title>
        <authorList>
            <person name="Nygaard S."/>
            <person name="Hu H."/>
            <person name="Boomsma J."/>
            <person name="Zhang G."/>
        </authorList>
    </citation>
    <scope>NUCLEOTIDE SEQUENCE [LARGE SCALE GENOMIC DNA]</scope>
    <source>
        <strain evidence="2">MS0001</strain>
        <tissue evidence="2">Whole body</tissue>
    </source>
</reference>
<protein>
    <submittedName>
        <fullName evidence="2">Uncharacterized protein</fullName>
    </submittedName>
</protein>
<organism evidence="2 3">
    <name type="scientific">Cyphomyrmex costatus</name>
    <dbReference type="NCBI Taxonomy" id="456900"/>
    <lineage>
        <taxon>Eukaryota</taxon>
        <taxon>Metazoa</taxon>
        <taxon>Ecdysozoa</taxon>
        <taxon>Arthropoda</taxon>
        <taxon>Hexapoda</taxon>
        <taxon>Insecta</taxon>
        <taxon>Pterygota</taxon>
        <taxon>Neoptera</taxon>
        <taxon>Endopterygota</taxon>
        <taxon>Hymenoptera</taxon>
        <taxon>Apocrita</taxon>
        <taxon>Aculeata</taxon>
        <taxon>Formicoidea</taxon>
        <taxon>Formicidae</taxon>
        <taxon>Myrmicinae</taxon>
        <taxon>Cyphomyrmex</taxon>
    </lineage>
</organism>
<proteinExistence type="predicted"/>
<name>A0A151IL22_9HYME</name>
<keyword evidence="3" id="KW-1185">Reference proteome</keyword>
<sequence length="211" mass="23523">MNFQFLRVNLSNLFRGYVELRENGVNRISTTFESTSFRTLFVFPTACGIRVVGPAGPERKEREETRETSDGARRGVEEEGRQVYMPRDSGPISPVRPNSVWVQEPWSALFGIAVYGRHYLDRPRVGLNDFSEPSDVPPPLPSSVSSPPTIPFPPPPPPPLLSASPRPPLSSPGRGPYVVRLFSQQTDTSLFYPSHIGVGVTPSERQTRYQL</sequence>
<evidence type="ECO:0000313" key="2">
    <source>
        <dbReference type="EMBL" id="KYN05289.1"/>
    </source>
</evidence>
<feature type="region of interest" description="Disordered" evidence="1">
    <location>
        <begin position="130"/>
        <end position="178"/>
    </location>
</feature>
<feature type="compositionally biased region" description="Pro residues" evidence="1">
    <location>
        <begin position="148"/>
        <end position="170"/>
    </location>
</feature>
<accession>A0A151IL22</accession>
<dbReference type="EMBL" id="KQ977151">
    <property type="protein sequence ID" value="KYN05289.1"/>
    <property type="molecule type" value="Genomic_DNA"/>
</dbReference>
<evidence type="ECO:0000256" key="1">
    <source>
        <dbReference type="SAM" id="MobiDB-lite"/>
    </source>
</evidence>